<feature type="region of interest" description="Disordered" evidence="1">
    <location>
        <begin position="106"/>
        <end position="139"/>
    </location>
</feature>
<dbReference type="EMBL" id="JAWZYT010003215">
    <property type="protein sequence ID" value="KAK4299561.1"/>
    <property type="molecule type" value="Genomic_DNA"/>
</dbReference>
<evidence type="ECO:0000313" key="3">
    <source>
        <dbReference type="Proteomes" id="UP001292094"/>
    </source>
</evidence>
<name>A0AAE1P2N1_9EUCA</name>
<feature type="region of interest" description="Disordered" evidence="1">
    <location>
        <begin position="159"/>
        <end position="188"/>
    </location>
</feature>
<keyword evidence="3" id="KW-1185">Reference proteome</keyword>
<protein>
    <submittedName>
        <fullName evidence="2">Uncharacterized protein</fullName>
    </submittedName>
</protein>
<dbReference type="AlphaFoldDB" id="A0AAE1P2N1"/>
<accession>A0AAE1P2N1</accession>
<comment type="caution">
    <text evidence="2">The sequence shown here is derived from an EMBL/GenBank/DDBJ whole genome shotgun (WGS) entry which is preliminary data.</text>
</comment>
<gene>
    <name evidence="2" type="ORF">Pmani_028173</name>
</gene>
<reference evidence="2" key="1">
    <citation type="submission" date="2023-11" db="EMBL/GenBank/DDBJ databases">
        <title>Genome assemblies of two species of porcelain crab, Petrolisthes cinctipes and Petrolisthes manimaculis (Anomura: Porcellanidae).</title>
        <authorList>
            <person name="Angst P."/>
        </authorList>
    </citation>
    <scope>NUCLEOTIDE SEQUENCE</scope>
    <source>
        <strain evidence="2">PB745_02</strain>
        <tissue evidence="2">Gill</tissue>
    </source>
</reference>
<proteinExistence type="predicted"/>
<sequence length="188" mass="20755">MTHHLRHAIHRSLQSHTTTTTLYHSSHLTSTRHLHYAITSHLSPILLHALLNTHTFHLNKTDGASPSAMVSATRPNCPRLPEGLYRGPSCRDPLEGDGYHGCRWRGASRMDRAGDNSDTGREEVTEGNRQQKDDNRIKLAPAGTKTVTEGLRVQKMQVTGRHLAAKRRSRVEVSEAAASSGTVNDTLS</sequence>
<feature type="compositionally biased region" description="Basic and acidic residues" evidence="1">
    <location>
        <begin position="108"/>
        <end position="137"/>
    </location>
</feature>
<organism evidence="2 3">
    <name type="scientific">Petrolisthes manimaculis</name>
    <dbReference type="NCBI Taxonomy" id="1843537"/>
    <lineage>
        <taxon>Eukaryota</taxon>
        <taxon>Metazoa</taxon>
        <taxon>Ecdysozoa</taxon>
        <taxon>Arthropoda</taxon>
        <taxon>Crustacea</taxon>
        <taxon>Multicrustacea</taxon>
        <taxon>Malacostraca</taxon>
        <taxon>Eumalacostraca</taxon>
        <taxon>Eucarida</taxon>
        <taxon>Decapoda</taxon>
        <taxon>Pleocyemata</taxon>
        <taxon>Anomura</taxon>
        <taxon>Galatheoidea</taxon>
        <taxon>Porcellanidae</taxon>
        <taxon>Petrolisthes</taxon>
    </lineage>
</organism>
<evidence type="ECO:0000313" key="2">
    <source>
        <dbReference type="EMBL" id="KAK4299561.1"/>
    </source>
</evidence>
<evidence type="ECO:0000256" key="1">
    <source>
        <dbReference type="SAM" id="MobiDB-lite"/>
    </source>
</evidence>
<dbReference type="Proteomes" id="UP001292094">
    <property type="component" value="Unassembled WGS sequence"/>
</dbReference>